<evidence type="ECO:0000313" key="2">
    <source>
        <dbReference type="EMBL" id="KAJ5112496.1"/>
    </source>
</evidence>
<evidence type="ECO:0000313" key="3">
    <source>
        <dbReference type="Proteomes" id="UP001149074"/>
    </source>
</evidence>
<dbReference type="RefSeq" id="XP_056480269.1">
    <property type="nucleotide sequence ID" value="XM_056613045.1"/>
</dbReference>
<proteinExistence type="predicted"/>
<name>A0A9W9G5I5_9EURO</name>
<feature type="compositionally biased region" description="Basic and acidic residues" evidence="1">
    <location>
        <begin position="1"/>
        <end position="13"/>
    </location>
</feature>
<gene>
    <name evidence="2" type="ORF">N7532_000541</name>
</gene>
<protein>
    <submittedName>
        <fullName evidence="2">Uncharacterized protein</fullName>
    </submittedName>
</protein>
<comment type="caution">
    <text evidence="2">The sequence shown here is derived from an EMBL/GenBank/DDBJ whole genome shotgun (WGS) entry which is preliminary data.</text>
</comment>
<feature type="region of interest" description="Disordered" evidence="1">
    <location>
        <begin position="1"/>
        <end position="20"/>
    </location>
</feature>
<dbReference type="GeneID" id="81352024"/>
<reference evidence="2" key="2">
    <citation type="journal article" date="2023" name="IMA Fungus">
        <title>Comparative genomic study of the Penicillium genus elucidates a diverse pangenome and 15 lateral gene transfer events.</title>
        <authorList>
            <person name="Petersen C."/>
            <person name="Sorensen T."/>
            <person name="Nielsen M.R."/>
            <person name="Sondergaard T.E."/>
            <person name="Sorensen J.L."/>
            <person name="Fitzpatrick D.A."/>
            <person name="Frisvad J.C."/>
            <person name="Nielsen K.L."/>
        </authorList>
    </citation>
    <scope>NUCLEOTIDE SEQUENCE</scope>
    <source>
        <strain evidence="2">IBT 30761</strain>
    </source>
</reference>
<organism evidence="2 3">
    <name type="scientific">Penicillium argentinense</name>
    <dbReference type="NCBI Taxonomy" id="1131581"/>
    <lineage>
        <taxon>Eukaryota</taxon>
        <taxon>Fungi</taxon>
        <taxon>Dikarya</taxon>
        <taxon>Ascomycota</taxon>
        <taxon>Pezizomycotina</taxon>
        <taxon>Eurotiomycetes</taxon>
        <taxon>Eurotiomycetidae</taxon>
        <taxon>Eurotiales</taxon>
        <taxon>Aspergillaceae</taxon>
        <taxon>Penicillium</taxon>
    </lineage>
</organism>
<accession>A0A9W9G5I5</accession>
<keyword evidence="3" id="KW-1185">Reference proteome</keyword>
<sequence length="68" mass="7301">MAMTGKEEIKHGDITQSGPVQLLESTKTGIGLERKQQASVMSSSAGVVEHVQGLVEWLAHRLSRSATI</sequence>
<dbReference type="EMBL" id="JAPQKI010000001">
    <property type="protein sequence ID" value="KAJ5112496.1"/>
    <property type="molecule type" value="Genomic_DNA"/>
</dbReference>
<dbReference type="AlphaFoldDB" id="A0A9W9G5I5"/>
<reference evidence="2" key="1">
    <citation type="submission" date="2022-11" db="EMBL/GenBank/DDBJ databases">
        <authorList>
            <person name="Petersen C."/>
        </authorList>
    </citation>
    <scope>NUCLEOTIDE SEQUENCE</scope>
    <source>
        <strain evidence="2">IBT 30761</strain>
    </source>
</reference>
<dbReference type="Proteomes" id="UP001149074">
    <property type="component" value="Unassembled WGS sequence"/>
</dbReference>
<evidence type="ECO:0000256" key="1">
    <source>
        <dbReference type="SAM" id="MobiDB-lite"/>
    </source>
</evidence>